<dbReference type="OrthoDB" id="272985at2759"/>
<comment type="similarity">
    <text evidence="1">Belongs to the helicase family.</text>
</comment>
<comment type="catalytic activity">
    <reaction evidence="1">
        <text>ATP + H2O = ADP + phosphate + H(+)</text>
        <dbReference type="Rhea" id="RHEA:13065"/>
        <dbReference type="ChEBI" id="CHEBI:15377"/>
        <dbReference type="ChEBI" id="CHEBI:15378"/>
        <dbReference type="ChEBI" id="CHEBI:30616"/>
        <dbReference type="ChEBI" id="CHEBI:43474"/>
        <dbReference type="ChEBI" id="CHEBI:456216"/>
        <dbReference type="EC" id="5.6.2.3"/>
    </reaction>
</comment>
<dbReference type="GO" id="GO:0016887">
    <property type="term" value="F:ATP hydrolysis activity"/>
    <property type="evidence" value="ECO:0007669"/>
    <property type="project" value="RHEA"/>
</dbReference>
<dbReference type="PANTHER" id="PTHR10492:SF57">
    <property type="entry name" value="ATP-DEPENDENT DNA HELICASE"/>
    <property type="match status" value="1"/>
</dbReference>
<dbReference type="GO" id="GO:0005524">
    <property type="term" value="F:ATP binding"/>
    <property type="evidence" value="ECO:0007669"/>
    <property type="project" value="UniProtKB-KW"/>
</dbReference>
<dbReference type="Pfam" id="PF05970">
    <property type="entry name" value="PIF1"/>
    <property type="match status" value="1"/>
</dbReference>
<dbReference type="GO" id="GO:0043139">
    <property type="term" value="F:5'-3' DNA helicase activity"/>
    <property type="evidence" value="ECO:0007669"/>
    <property type="project" value="UniProtKB-EC"/>
</dbReference>
<dbReference type="GO" id="GO:0006281">
    <property type="term" value="P:DNA repair"/>
    <property type="evidence" value="ECO:0007669"/>
    <property type="project" value="UniProtKB-KW"/>
</dbReference>
<dbReference type="GO" id="GO:0006310">
    <property type="term" value="P:DNA recombination"/>
    <property type="evidence" value="ECO:0007669"/>
    <property type="project" value="UniProtKB-KW"/>
</dbReference>
<keyword evidence="1" id="KW-0227">DNA damage</keyword>
<comment type="caution">
    <text evidence="3">The sequence shown here is derived from an EMBL/GenBank/DDBJ whole genome shotgun (WGS) entry which is preliminary data.</text>
</comment>
<comment type="cofactor">
    <cofactor evidence="1">
        <name>Mg(2+)</name>
        <dbReference type="ChEBI" id="CHEBI:18420"/>
    </cofactor>
</comment>
<evidence type="ECO:0000313" key="3">
    <source>
        <dbReference type="EMBL" id="GBN36852.1"/>
    </source>
</evidence>
<dbReference type="Proteomes" id="UP000499080">
    <property type="component" value="Unassembled WGS sequence"/>
</dbReference>
<name>A0A4Y2ND57_ARAVE</name>
<proteinExistence type="inferred from homology"/>
<feature type="domain" description="DNA helicase Pif1-like DEAD-box helicase" evidence="2">
    <location>
        <begin position="1"/>
        <end position="96"/>
    </location>
</feature>
<dbReference type="EC" id="5.6.2.3" evidence="1"/>
<keyword evidence="1" id="KW-0547">Nucleotide-binding</keyword>
<protein>
    <recommendedName>
        <fullName evidence="1">ATP-dependent DNA helicase</fullName>
        <ecNumber evidence="1">5.6.2.3</ecNumber>
    </recommendedName>
</protein>
<organism evidence="3 4">
    <name type="scientific">Araneus ventricosus</name>
    <name type="common">Orbweaver spider</name>
    <name type="synonym">Epeira ventricosa</name>
    <dbReference type="NCBI Taxonomy" id="182803"/>
    <lineage>
        <taxon>Eukaryota</taxon>
        <taxon>Metazoa</taxon>
        <taxon>Ecdysozoa</taxon>
        <taxon>Arthropoda</taxon>
        <taxon>Chelicerata</taxon>
        <taxon>Arachnida</taxon>
        <taxon>Araneae</taxon>
        <taxon>Araneomorphae</taxon>
        <taxon>Entelegynae</taxon>
        <taxon>Araneoidea</taxon>
        <taxon>Araneidae</taxon>
        <taxon>Araneus</taxon>
    </lineage>
</organism>
<accession>A0A4Y2ND57</accession>
<evidence type="ECO:0000259" key="2">
    <source>
        <dbReference type="Pfam" id="PF05970"/>
    </source>
</evidence>
<keyword evidence="1" id="KW-0347">Helicase</keyword>
<evidence type="ECO:0000256" key="1">
    <source>
        <dbReference type="RuleBase" id="RU363044"/>
    </source>
</evidence>
<sequence length="104" mass="11676">MTPHHALSTVDRLFTDLTGSGLPFIGKGFVLDGDWRRILPVAVHANKRTIVETCLKNSLLWSTFKQFSPVRNIRTEPDELDFADWLLHLGNGTLTNNCQLGDVD</sequence>
<keyword evidence="1" id="KW-0234">DNA repair</keyword>
<keyword evidence="1" id="KW-0067">ATP-binding</keyword>
<evidence type="ECO:0000313" key="4">
    <source>
        <dbReference type="Proteomes" id="UP000499080"/>
    </source>
</evidence>
<dbReference type="InterPro" id="IPR010285">
    <property type="entry name" value="DNA_helicase_pif1-like_DEAD"/>
</dbReference>
<dbReference type="EMBL" id="BGPR01286751">
    <property type="protein sequence ID" value="GBN36852.1"/>
    <property type="molecule type" value="Genomic_DNA"/>
</dbReference>
<dbReference type="GO" id="GO:0000723">
    <property type="term" value="P:telomere maintenance"/>
    <property type="evidence" value="ECO:0007669"/>
    <property type="project" value="InterPro"/>
</dbReference>
<dbReference type="PANTHER" id="PTHR10492">
    <property type="match status" value="1"/>
</dbReference>
<gene>
    <name evidence="3" type="ORF">AVEN_185588_1</name>
</gene>
<dbReference type="AlphaFoldDB" id="A0A4Y2ND57"/>
<reference evidence="3 4" key="1">
    <citation type="journal article" date="2019" name="Sci. Rep.">
        <title>Orb-weaving spider Araneus ventricosus genome elucidates the spidroin gene catalogue.</title>
        <authorList>
            <person name="Kono N."/>
            <person name="Nakamura H."/>
            <person name="Ohtoshi R."/>
            <person name="Moran D.A.P."/>
            <person name="Shinohara A."/>
            <person name="Yoshida Y."/>
            <person name="Fujiwara M."/>
            <person name="Mori M."/>
            <person name="Tomita M."/>
            <person name="Arakawa K."/>
        </authorList>
    </citation>
    <scope>NUCLEOTIDE SEQUENCE [LARGE SCALE GENOMIC DNA]</scope>
</reference>
<keyword evidence="1" id="KW-0378">Hydrolase</keyword>
<keyword evidence="4" id="KW-1185">Reference proteome</keyword>
<keyword evidence="1" id="KW-0233">DNA recombination</keyword>